<dbReference type="Proteomes" id="UP001250538">
    <property type="component" value="Unassembled WGS sequence"/>
</dbReference>
<dbReference type="Gene3D" id="3.50.50.60">
    <property type="entry name" value="FAD/NAD(P)-binding domain"/>
    <property type="match status" value="2"/>
</dbReference>
<dbReference type="GO" id="GO:0016491">
    <property type="term" value="F:oxidoreductase activity"/>
    <property type="evidence" value="ECO:0007669"/>
    <property type="project" value="InterPro"/>
</dbReference>
<dbReference type="Pfam" id="PF01593">
    <property type="entry name" value="Amino_oxidase"/>
    <property type="match status" value="1"/>
</dbReference>
<dbReference type="InterPro" id="IPR002937">
    <property type="entry name" value="Amino_oxidase"/>
</dbReference>
<reference evidence="3" key="1">
    <citation type="submission" date="2023-09" db="EMBL/GenBank/DDBJ databases">
        <title>Paenibacillus sp. chi10 Genome sequencing and assembly.</title>
        <authorList>
            <person name="Kim I."/>
        </authorList>
    </citation>
    <scope>NUCLEOTIDE SEQUENCE [LARGE SCALE GENOMIC DNA]</scope>
    <source>
        <strain evidence="3">chi10</strain>
    </source>
</reference>
<protein>
    <submittedName>
        <fullName evidence="2">Oleate hydratase</fullName>
        <ecNumber evidence="2">4.2.1.53</ecNumber>
    </submittedName>
</protein>
<dbReference type="AlphaFoldDB" id="A0AAJ2N3Z9"/>
<dbReference type="SUPFAM" id="SSF54373">
    <property type="entry name" value="FAD-linked reductases, C-terminal domain"/>
    <property type="match status" value="1"/>
</dbReference>
<dbReference type="EC" id="4.2.1.53" evidence="2"/>
<feature type="domain" description="Amine oxidase" evidence="1">
    <location>
        <begin position="11"/>
        <end position="441"/>
    </location>
</feature>
<dbReference type="SUPFAM" id="SSF51905">
    <property type="entry name" value="FAD/NAD(P)-binding domain"/>
    <property type="match status" value="1"/>
</dbReference>
<dbReference type="RefSeq" id="WP_315746834.1">
    <property type="nucleotide sequence ID" value="NZ_JAVYAA010000006.1"/>
</dbReference>
<evidence type="ECO:0000313" key="2">
    <source>
        <dbReference type="EMBL" id="MDT8979063.1"/>
    </source>
</evidence>
<dbReference type="InterPro" id="IPR036188">
    <property type="entry name" value="FAD/NAD-bd_sf"/>
</dbReference>
<dbReference type="PRINTS" id="PR00419">
    <property type="entry name" value="ADXRDTASE"/>
</dbReference>
<proteinExistence type="predicted"/>
<gene>
    <name evidence="2" type="ORF">RQP50_22750</name>
</gene>
<sequence>MSKIAVIGAGISGLGAAYHLQKKGHCVTVFEQSNSVGGRMHTSRKAGYVWDNGAQFMVDSYRYMKELMKELGMSEDVTYVNPIQAMAIGNQQIYRFQSGNPFSFFRHPKLNARAKIAAVKVLYNAYKYRNEIDFHDSSRLCSLDDGRDLSWWRSEATDALVDWVLSVPTSTLFFWNEQDTSWHAPLLSLRDARSTWSIYTPNGGMGRVPEALSRLVSVQLGASVTAVESTDISSIRVSIEGKEAHTCEYFDRAIISVPAPAALRMIANPELELGKERTDFLKNTRYTTNVTTIIGYEKAPEQQAYGFAVPSVLNSDLAAIGWDHLKGPNRAPSGQGIAVAMPTHSYSQANWSKADQEIENDVKRMVGQFYPIQDTRLMFTHIQRWRHAMPIQYPGWARSRDKALKAIRPENPKLFVCGDYWAGPTTEHALYSGYQAAEEVLDSF</sequence>
<dbReference type="GO" id="GO:0050151">
    <property type="term" value="F:oleate hydratase activity"/>
    <property type="evidence" value="ECO:0007669"/>
    <property type="project" value="UniProtKB-EC"/>
</dbReference>
<comment type="caution">
    <text evidence="2">The sequence shown here is derived from an EMBL/GenBank/DDBJ whole genome shotgun (WGS) entry which is preliminary data.</text>
</comment>
<dbReference type="EMBL" id="JAVYAA010000006">
    <property type="protein sequence ID" value="MDT8979063.1"/>
    <property type="molecule type" value="Genomic_DNA"/>
</dbReference>
<keyword evidence="3" id="KW-1185">Reference proteome</keyword>
<accession>A0AAJ2N3Z9</accession>
<organism evidence="2 3">
    <name type="scientific">Paenibacillus suaedae</name>
    <dbReference type="NCBI Taxonomy" id="3077233"/>
    <lineage>
        <taxon>Bacteria</taxon>
        <taxon>Bacillati</taxon>
        <taxon>Bacillota</taxon>
        <taxon>Bacilli</taxon>
        <taxon>Bacillales</taxon>
        <taxon>Paenibacillaceae</taxon>
        <taxon>Paenibacillus</taxon>
    </lineage>
</organism>
<dbReference type="PANTHER" id="PTHR42923">
    <property type="entry name" value="PROTOPORPHYRINOGEN OXIDASE"/>
    <property type="match status" value="1"/>
</dbReference>
<evidence type="ECO:0000313" key="3">
    <source>
        <dbReference type="Proteomes" id="UP001250538"/>
    </source>
</evidence>
<evidence type="ECO:0000259" key="1">
    <source>
        <dbReference type="Pfam" id="PF01593"/>
    </source>
</evidence>
<name>A0AAJ2N3Z9_9BACL</name>
<dbReference type="InterPro" id="IPR050464">
    <property type="entry name" value="Zeta_carotene_desat/Oxidored"/>
</dbReference>
<keyword evidence="2" id="KW-0456">Lyase</keyword>